<proteinExistence type="predicted"/>
<accession>A0ABN2G290</accession>
<dbReference type="Proteomes" id="UP001500064">
    <property type="component" value="Unassembled WGS sequence"/>
</dbReference>
<comment type="caution">
    <text evidence="3">The sequence shown here is derived from an EMBL/GenBank/DDBJ whole genome shotgun (WGS) entry which is preliminary data.</text>
</comment>
<dbReference type="EMBL" id="BAAAMU010000070">
    <property type="protein sequence ID" value="GAA1663989.1"/>
    <property type="molecule type" value="Genomic_DNA"/>
</dbReference>
<keyword evidence="2" id="KW-0732">Signal</keyword>
<evidence type="ECO:0000313" key="4">
    <source>
        <dbReference type="Proteomes" id="UP001500064"/>
    </source>
</evidence>
<evidence type="ECO:0000313" key="3">
    <source>
        <dbReference type="EMBL" id="GAA1663989.1"/>
    </source>
</evidence>
<evidence type="ECO:0000256" key="1">
    <source>
        <dbReference type="SAM" id="MobiDB-lite"/>
    </source>
</evidence>
<gene>
    <name evidence="3" type="ORF">GCM10009733_072190</name>
</gene>
<feature type="signal peptide" evidence="2">
    <location>
        <begin position="1"/>
        <end position="26"/>
    </location>
</feature>
<reference evidence="3 4" key="1">
    <citation type="journal article" date="2019" name="Int. J. Syst. Evol. Microbiol.">
        <title>The Global Catalogue of Microorganisms (GCM) 10K type strain sequencing project: providing services to taxonomists for standard genome sequencing and annotation.</title>
        <authorList>
            <consortium name="The Broad Institute Genomics Platform"/>
            <consortium name="The Broad Institute Genome Sequencing Center for Infectious Disease"/>
            <person name="Wu L."/>
            <person name="Ma J."/>
        </authorList>
    </citation>
    <scope>NUCLEOTIDE SEQUENCE [LARGE SCALE GENOMIC DNA]</scope>
    <source>
        <strain evidence="3 4">JCM 13929</strain>
    </source>
</reference>
<feature type="chain" id="PRO_5046653503" evidence="2">
    <location>
        <begin position="27"/>
        <end position="77"/>
    </location>
</feature>
<protein>
    <submittedName>
        <fullName evidence="3">Uncharacterized protein</fullName>
    </submittedName>
</protein>
<feature type="region of interest" description="Disordered" evidence="1">
    <location>
        <begin position="24"/>
        <end position="46"/>
    </location>
</feature>
<sequence>MKTRILGAVPGIAALSGLLVPSPAPAKDGVSSARVDPARGHGGGSKSISRVYLQVSVNVRPGQWVYDISPIRDNQYT</sequence>
<keyword evidence="4" id="KW-1185">Reference proteome</keyword>
<organism evidence="3 4">
    <name type="scientific">Nonomuraea maheshkhaliensis</name>
    <dbReference type="NCBI Taxonomy" id="419590"/>
    <lineage>
        <taxon>Bacteria</taxon>
        <taxon>Bacillati</taxon>
        <taxon>Actinomycetota</taxon>
        <taxon>Actinomycetes</taxon>
        <taxon>Streptosporangiales</taxon>
        <taxon>Streptosporangiaceae</taxon>
        <taxon>Nonomuraea</taxon>
    </lineage>
</organism>
<evidence type="ECO:0000256" key="2">
    <source>
        <dbReference type="SAM" id="SignalP"/>
    </source>
</evidence>
<name>A0ABN2G290_9ACTN</name>